<evidence type="ECO:0000256" key="3">
    <source>
        <dbReference type="PROSITE-ProRule" id="PRU00192"/>
    </source>
</evidence>
<feature type="region of interest" description="Disordered" evidence="4">
    <location>
        <begin position="290"/>
        <end position="309"/>
    </location>
</feature>
<dbReference type="InterPro" id="IPR001452">
    <property type="entry name" value="SH3_domain"/>
</dbReference>
<gene>
    <name evidence="6" type="primary">FYB</name>
</gene>
<dbReference type="Pfam" id="PF14603">
    <property type="entry name" value="hSH3"/>
    <property type="match status" value="2"/>
</dbReference>
<sequence length="410" mass="45683">MDTKADVKAMRARFQAGGVSTEDSSSTPVGHPKQSVQPTLSGPTNQPAHPIIQIPAQSLPPALPNLPPRHPGNIIQEDVYDDVDSAVPPPLPSAHPSQKPFKNESGSDDEEMYEDLEERWEEADRQDKKKEDKEEKKRQEAAKKEQKERERKEQDAKKKFKLVGPLVVIQKGKSLSDCRGGKMDLTMKQGEHLDIIRVQGNPEGKWLARSQDGSFGYVKATSVEIDFNSLKNHSASSSSYDPEVYDDIDVVLSESSGIKGPGVVLPPLPDEGGEIYDDVVDPNMEVSSLDLGLPGMKGRNKTEDIDPKKQKKFEKEEKDFRKKFKYEGEIKVLNQVSIIPTLNQKKFCAKDLPVKAGEKLDVIVKVQDDKWICRNEDGKLGYVSTSHIVNADDGEIYDDIGVDDCIYDND</sequence>
<organism evidence="6">
    <name type="scientific">Iconisemion striatum</name>
    <dbReference type="NCBI Taxonomy" id="60296"/>
    <lineage>
        <taxon>Eukaryota</taxon>
        <taxon>Metazoa</taxon>
        <taxon>Chordata</taxon>
        <taxon>Craniata</taxon>
        <taxon>Vertebrata</taxon>
        <taxon>Euteleostomi</taxon>
        <taxon>Actinopterygii</taxon>
        <taxon>Neopterygii</taxon>
        <taxon>Teleostei</taxon>
        <taxon>Neoteleostei</taxon>
        <taxon>Acanthomorphata</taxon>
        <taxon>Ovalentaria</taxon>
        <taxon>Atherinomorphae</taxon>
        <taxon>Cyprinodontiformes</taxon>
        <taxon>Nothobranchiidae</taxon>
        <taxon>Iconisemion</taxon>
    </lineage>
</organism>
<dbReference type="FunFam" id="2.30.30.40:FF:000307">
    <property type="entry name" value="Predicted protein"/>
    <property type="match status" value="1"/>
</dbReference>
<dbReference type="InterPro" id="IPR029294">
    <property type="entry name" value="hSH3"/>
</dbReference>
<dbReference type="GO" id="GO:0007229">
    <property type="term" value="P:integrin-mediated signaling pathway"/>
    <property type="evidence" value="ECO:0007669"/>
    <property type="project" value="InterPro"/>
</dbReference>
<evidence type="ECO:0000256" key="1">
    <source>
        <dbReference type="ARBA" id="ARBA00022443"/>
    </source>
</evidence>
<dbReference type="EMBL" id="HADX01009134">
    <property type="protein sequence ID" value="SBP31366.1"/>
    <property type="molecule type" value="Transcribed_RNA"/>
</dbReference>
<dbReference type="Gene3D" id="2.30.30.40">
    <property type="entry name" value="SH3 Domains"/>
    <property type="match status" value="2"/>
</dbReference>
<dbReference type="PANTHER" id="PTHR16830:SF19">
    <property type="entry name" value="FYN-BINDING PROTEIN-LIKE-RELATED"/>
    <property type="match status" value="1"/>
</dbReference>
<feature type="compositionally biased region" description="Pro residues" evidence="4">
    <location>
        <begin position="61"/>
        <end position="70"/>
    </location>
</feature>
<reference evidence="6" key="2">
    <citation type="submission" date="2016-06" db="EMBL/GenBank/DDBJ databases">
        <title>The genome of a short-lived fish provides insights into sex chromosome evolution and the genetic control of aging.</title>
        <authorList>
            <person name="Reichwald K."/>
            <person name="Felder M."/>
            <person name="Petzold A."/>
            <person name="Koch P."/>
            <person name="Groth M."/>
            <person name="Platzer M."/>
        </authorList>
    </citation>
    <scope>NUCLEOTIDE SEQUENCE</scope>
    <source>
        <tissue evidence="6">Brain</tissue>
    </source>
</reference>
<keyword evidence="2" id="KW-0597">Phosphoprotein</keyword>
<dbReference type="SMART" id="SM00326">
    <property type="entry name" value="SH3"/>
    <property type="match status" value="2"/>
</dbReference>
<evidence type="ECO:0000313" key="6">
    <source>
        <dbReference type="EMBL" id="SBP31366.1"/>
    </source>
</evidence>
<dbReference type="InterPro" id="IPR036028">
    <property type="entry name" value="SH3-like_dom_sf"/>
</dbReference>
<feature type="compositionally biased region" description="Acidic residues" evidence="4">
    <location>
        <begin position="106"/>
        <end position="121"/>
    </location>
</feature>
<evidence type="ECO:0000259" key="5">
    <source>
        <dbReference type="PROSITE" id="PS50002"/>
    </source>
</evidence>
<feature type="compositionally biased region" description="Basic and acidic residues" evidence="4">
    <location>
        <begin position="300"/>
        <end position="309"/>
    </location>
</feature>
<dbReference type="InterPro" id="IPR043443">
    <property type="entry name" value="FYB1/2-like"/>
</dbReference>
<feature type="compositionally biased region" description="Polar residues" evidence="4">
    <location>
        <begin position="21"/>
        <end position="47"/>
    </location>
</feature>
<proteinExistence type="predicted"/>
<feature type="compositionally biased region" description="Basic and acidic residues" evidence="4">
    <location>
        <begin position="122"/>
        <end position="157"/>
    </location>
</feature>
<dbReference type="SUPFAM" id="SSF50044">
    <property type="entry name" value="SH3-domain"/>
    <property type="match status" value="2"/>
</dbReference>
<dbReference type="PANTHER" id="PTHR16830">
    <property type="entry name" value="SH2 CONTAINING ADAPTOR PRAM-1 RELATED"/>
    <property type="match status" value="1"/>
</dbReference>
<protein>
    <submittedName>
        <fullName evidence="6">FYN binding protein</fullName>
    </submittedName>
</protein>
<dbReference type="PROSITE" id="PS50002">
    <property type="entry name" value="SH3"/>
    <property type="match status" value="1"/>
</dbReference>
<evidence type="ECO:0000256" key="4">
    <source>
        <dbReference type="SAM" id="MobiDB-lite"/>
    </source>
</evidence>
<dbReference type="GO" id="GO:0072659">
    <property type="term" value="P:protein localization to plasma membrane"/>
    <property type="evidence" value="ECO:0007669"/>
    <property type="project" value="TreeGrafter"/>
</dbReference>
<name>A0A1A7YMD2_9TELE</name>
<feature type="region of interest" description="Disordered" evidence="4">
    <location>
        <begin position="1"/>
        <end position="157"/>
    </location>
</feature>
<reference evidence="6" key="1">
    <citation type="submission" date="2016-05" db="EMBL/GenBank/DDBJ databases">
        <authorList>
            <person name="Lavstsen T."/>
            <person name="Jespersen J.S."/>
        </authorList>
    </citation>
    <scope>NUCLEOTIDE SEQUENCE</scope>
    <source>
        <tissue evidence="6">Brain</tissue>
    </source>
</reference>
<keyword evidence="1 3" id="KW-0728">SH3 domain</keyword>
<evidence type="ECO:0000256" key="2">
    <source>
        <dbReference type="ARBA" id="ARBA00022553"/>
    </source>
</evidence>
<accession>A0A1A7YMD2</accession>
<dbReference type="GO" id="GO:0005886">
    <property type="term" value="C:plasma membrane"/>
    <property type="evidence" value="ECO:0007669"/>
    <property type="project" value="InterPro"/>
</dbReference>
<feature type="domain" description="SH3" evidence="5">
    <location>
        <begin position="167"/>
        <end position="228"/>
    </location>
</feature>
<dbReference type="GO" id="GO:0050852">
    <property type="term" value="P:T cell receptor signaling pathway"/>
    <property type="evidence" value="ECO:0007669"/>
    <property type="project" value="TreeGrafter"/>
</dbReference>
<dbReference type="AlphaFoldDB" id="A0A1A7YMD2"/>